<feature type="transmembrane region" description="Helical" evidence="6">
    <location>
        <begin position="115"/>
        <end position="136"/>
    </location>
</feature>
<feature type="transmembrane region" description="Helical" evidence="6">
    <location>
        <begin position="41"/>
        <end position="67"/>
    </location>
</feature>
<name>A0A9J6RJU3_9GAMM</name>
<evidence type="ECO:0000256" key="3">
    <source>
        <dbReference type="ARBA" id="ARBA00022692"/>
    </source>
</evidence>
<gene>
    <name evidence="7" type="ORF">O0V09_06015</name>
</gene>
<dbReference type="PANTHER" id="PTHR30086:SF16">
    <property type="entry name" value="AMINO ACID EFFLUX PERMEASE RHTB FAMILY"/>
    <property type="match status" value="1"/>
</dbReference>
<keyword evidence="5 6" id="KW-0472">Membrane</keyword>
<dbReference type="PANTHER" id="PTHR30086">
    <property type="entry name" value="ARGININE EXPORTER PROTEIN ARGO"/>
    <property type="match status" value="1"/>
</dbReference>
<dbReference type="PIRSF" id="PIRSF006324">
    <property type="entry name" value="LeuE"/>
    <property type="match status" value="1"/>
</dbReference>
<keyword evidence="2" id="KW-1003">Cell membrane</keyword>
<evidence type="ECO:0000256" key="5">
    <source>
        <dbReference type="ARBA" id="ARBA00023136"/>
    </source>
</evidence>
<dbReference type="Proteomes" id="UP001069090">
    <property type="component" value="Unassembled WGS sequence"/>
</dbReference>
<accession>A0A9J6RJU3</accession>
<proteinExistence type="predicted"/>
<sequence length="209" mass="22306">MSLAQWISLVLVCALGAAMPGPSLAVVLQNTLRGGFTQGVVTAIAHALGVGVYALLTVTGLAVLMLATPTLFGLVKIAGALFLIYMGLKVLLAASGPIVDEQPPAQASRKSAREGFLIAFLNPKLLIFFTALFSQFLHADLDWLQKGILVATVTVVDGLWYCLVALLLSHGLVRQRFTQHSLWLQRIFAAVLILVGLRLVFQSLGKVAS</sequence>
<feature type="transmembrane region" description="Helical" evidence="6">
    <location>
        <begin position="74"/>
        <end position="95"/>
    </location>
</feature>
<evidence type="ECO:0000256" key="1">
    <source>
        <dbReference type="ARBA" id="ARBA00004651"/>
    </source>
</evidence>
<comment type="caution">
    <text evidence="7">The sequence shown here is derived from an EMBL/GenBank/DDBJ whole genome shotgun (WGS) entry which is preliminary data.</text>
</comment>
<keyword evidence="3 6" id="KW-0812">Transmembrane</keyword>
<dbReference type="Pfam" id="PF01810">
    <property type="entry name" value="LysE"/>
    <property type="match status" value="1"/>
</dbReference>
<feature type="transmembrane region" description="Helical" evidence="6">
    <location>
        <begin position="183"/>
        <end position="201"/>
    </location>
</feature>
<keyword evidence="8" id="KW-1185">Reference proteome</keyword>
<evidence type="ECO:0000313" key="7">
    <source>
        <dbReference type="EMBL" id="MCZ0864747.1"/>
    </source>
</evidence>
<dbReference type="EMBL" id="JAPTGG010000004">
    <property type="protein sequence ID" value="MCZ0864747.1"/>
    <property type="molecule type" value="Genomic_DNA"/>
</dbReference>
<keyword evidence="4 6" id="KW-1133">Transmembrane helix</keyword>
<protein>
    <submittedName>
        <fullName evidence="7">LysE family translocator</fullName>
    </submittedName>
</protein>
<feature type="transmembrane region" description="Helical" evidence="6">
    <location>
        <begin position="148"/>
        <end position="171"/>
    </location>
</feature>
<organism evidence="7 8">
    <name type="scientific">Dasania phycosphaerae</name>
    <dbReference type="NCBI Taxonomy" id="2950436"/>
    <lineage>
        <taxon>Bacteria</taxon>
        <taxon>Pseudomonadati</taxon>
        <taxon>Pseudomonadota</taxon>
        <taxon>Gammaproteobacteria</taxon>
        <taxon>Cellvibrionales</taxon>
        <taxon>Spongiibacteraceae</taxon>
        <taxon>Dasania</taxon>
    </lineage>
</organism>
<dbReference type="GO" id="GO:0005886">
    <property type="term" value="C:plasma membrane"/>
    <property type="evidence" value="ECO:0007669"/>
    <property type="project" value="UniProtKB-SubCell"/>
</dbReference>
<dbReference type="GO" id="GO:0015171">
    <property type="term" value="F:amino acid transmembrane transporter activity"/>
    <property type="evidence" value="ECO:0007669"/>
    <property type="project" value="TreeGrafter"/>
</dbReference>
<dbReference type="InterPro" id="IPR001123">
    <property type="entry name" value="LeuE-type"/>
</dbReference>
<dbReference type="RefSeq" id="WP_258330902.1">
    <property type="nucleotide sequence ID" value="NZ_JAPTGG010000004.1"/>
</dbReference>
<evidence type="ECO:0000256" key="2">
    <source>
        <dbReference type="ARBA" id="ARBA00022475"/>
    </source>
</evidence>
<comment type="subcellular location">
    <subcellularLocation>
        <location evidence="1">Cell membrane</location>
        <topology evidence="1">Multi-pass membrane protein</topology>
    </subcellularLocation>
</comment>
<dbReference type="AlphaFoldDB" id="A0A9J6RJU3"/>
<evidence type="ECO:0000256" key="4">
    <source>
        <dbReference type="ARBA" id="ARBA00022989"/>
    </source>
</evidence>
<reference evidence="7 8" key="1">
    <citation type="submission" date="2022-12" db="EMBL/GenBank/DDBJ databases">
        <title>Dasania phycosphaerae sp. nov., isolated from particulate material of the south coast of Korea.</title>
        <authorList>
            <person name="Jiang Y."/>
        </authorList>
    </citation>
    <scope>NUCLEOTIDE SEQUENCE [LARGE SCALE GENOMIC DNA]</scope>
    <source>
        <strain evidence="7 8">GY-19</strain>
    </source>
</reference>
<evidence type="ECO:0000256" key="6">
    <source>
        <dbReference type="SAM" id="Phobius"/>
    </source>
</evidence>
<evidence type="ECO:0000313" key="8">
    <source>
        <dbReference type="Proteomes" id="UP001069090"/>
    </source>
</evidence>